<organism evidence="1 2">
    <name type="scientific">Candidatus Fimimonas merdipullorum</name>
    <dbReference type="NCBI Taxonomy" id="2840822"/>
    <lineage>
        <taxon>Bacteria</taxon>
        <taxon>Pseudomonadati</taxon>
        <taxon>Myxococcota</taxon>
        <taxon>Myxococcia</taxon>
        <taxon>Myxococcales</taxon>
        <taxon>Cystobacterineae</taxon>
        <taxon>Myxococcaceae</taxon>
        <taxon>Myxococcaceae incertae sedis</taxon>
        <taxon>Candidatus Fimimonas</taxon>
    </lineage>
</organism>
<name>A0A9D1SPP3_9BACT</name>
<comment type="caution">
    <text evidence="1">The sequence shown here is derived from an EMBL/GenBank/DDBJ whole genome shotgun (WGS) entry which is preliminary data.</text>
</comment>
<evidence type="ECO:0000313" key="2">
    <source>
        <dbReference type="Proteomes" id="UP000886852"/>
    </source>
</evidence>
<dbReference type="EMBL" id="DVOC01000041">
    <property type="protein sequence ID" value="HIU90820.1"/>
    <property type="molecule type" value="Genomic_DNA"/>
</dbReference>
<reference evidence="1" key="2">
    <citation type="journal article" date="2021" name="PeerJ">
        <title>Extensive microbial diversity within the chicken gut microbiome revealed by metagenomics and culture.</title>
        <authorList>
            <person name="Gilroy R."/>
            <person name="Ravi A."/>
            <person name="Getino M."/>
            <person name="Pursley I."/>
            <person name="Horton D.L."/>
            <person name="Alikhan N.F."/>
            <person name="Baker D."/>
            <person name="Gharbi K."/>
            <person name="Hall N."/>
            <person name="Watson M."/>
            <person name="Adriaenssens E.M."/>
            <person name="Foster-Nyarko E."/>
            <person name="Jarju S."/>
            <person name="Secka A."/>
            <person name="Antonio M."/>
            <person name="Oren A."/>
            <person name="Chaudhuri R.R."/>
            <person name="La Ragione R."/>
            <person name="Hildebrand F."/>
            <person name="Pallen M.J."/>
        </authorList>
    </citation>
    <scope>NUCLEOTIDE SEQUENCE</scope>
    <source>
        <strain evidence="1">ChiHjej12B11-7776</strain>
    </source>
</reference>
<proteinExistence type="predicted"/>
<dbReference type="AlphaFoldDB" id="A0A9D1SPP3"/>
<gene>
    <name evidence="1" type="ORF">IAC72_02240</name>
</gene>
<evidence type="ECO:0000313" key="1">
    <source>
        <dbReference type="EMBL" id="HIU90820.1"/>
    </source>
</evidence>
<dbReference type="Proteomes" id="UP000886852">
    <property type="component" value="Unassembled WGS sequence"/>
</dbReference>
<protein>
    <submittedName>
        <fullName evidence="1">Uncharacterized protein</fullName>
    </submittedName>
</protein>
<reference evidence="1" key="1">
    <citation type="submission" date="2020-10" db="EMBL/GenBank/DDBJ databases">
        <authorList>
            <person name="Gilroy R."/>
        </authorList>
    </citation>
    <scope>NUCLEOTIDE SEQUENCE</scope>
    <source>
        <strain evidence="1">ChiHjej12B11-7776</strain>
    </source>
</reference>
<accession>A0A9D1SPP3</accession>
<sequence>MWICWATSSNKKYAANSGVFLRPFSQRLSRRELPTKNCNVFLNTYALFVHILGRVSKSCVAFFAFCEVQKKNFLRLQSALRGRLQIIRRYLLFKVGTFFVHSVVNIRFHAAKSASIKSQFTDVDTRPAGKSHSLQRYGDVAFFVILKVLAGAFVANCSRQNKQTALSTSGWACAAGDVFY</sequence>